<feature type="region of interest" description="Disordered" evidence="1">
    <location>
        <begin position="1"/>
        <end position="32"/>
    </location>
</feature>
<comment type="caution">
    <text evidence="2">The sequence shown here is derived from an EMBL/GenBank/DDBJ whole genome shotgun (WGS) entry which is preliminary data.</text>
</comment>
<name>A0AAE0NAS2_9PEZI</name>
<dbReference type="EMBL" id="JAULSN010000003">
    <property type="protein sequence ID" value="KAK3376545.1"/>
    <property type="molecule type" value="Genomic_DNA"/>
</dbReference>
<proteinExistence type="predicted"/>
<feature type="region of interest" description="Disordered" evidence="1">
    <location>
        <begin position="65"/>
        <end position="84"/>
    </location>
</feature>
<reference evidence="2" key="1">
    <citation type="journal article" date="2023" name="Mol. Phylogenet. Evol.">
        <title>Genome-scale phylogeny and comparative genomics of the fungal order Sordariales.</title>
        <authorList>
            <person name="Hensen N."/>
            <person name="Bonometti L."/>
            <person name="Westerberg I."/>
            <person name="Brannstrom I.O."/>
            <person name="Guillou S."/>
            <person name="Cros-Aarteil S."/>
            <person name="Calhoun S."/>
            <person name="Haridas S."/>
            <person name="Kuo A."/>
            <person name="Mondo S."/>
            <person name="Pangilinan J."/>
            <person name="Riley R."/>
            <person name="LaButti K."/>
            <person name="Andreopoulos B."/>
            <person name="Lipzen A."/>
            <person name="Chen C."/>
            <person name="Yan M."/>
            <person name="Daum C."/>
            <person name="Ng V."/>
            <person name="Clum A."/>
            <person name="Steindorff A."/>
            <person name="Ohm R.A."/>
            <person name="Martin F."/>
            <person name="Silar P."/>
            <person name="Natvig D.O."/>
            <person name="Lalanne C."/>
            <person name="Gautier V."/>
            <person name="Ament-Velasquez S.L."/>
            <person name="Kruys A."/>
            <person name="Hutchinson M.I."/>
            <person name="Powell A.J."/>
            <person name="Barry K."/>
            <person name="Miller A.N."/>
            <person name="Grigoriev I.V."/>
            <person name="Debuchy R."/>
            <person name="Gladieux P."/>
            <person name="Hiltunen Thoren M."/>
            <person name="Johannesson H."/>
        </authorList>
    </citation>
    <scope>NUCLEOTIDE SEQUENCE</scope>
    <source>
        <strain evidence="2">CBS 958.72</strain>
    </source>
</reference>
<dbReference type="AlphaFoldDB" id="A0AAE0NAS2"/>
<sequence>MDTSTHANQSGAATRKAFAKTSGLSRTAHKNRNLTLAPGEGRQAIIDRIKSFQRQLPKFHRHLGLASHEARHPRGRGKEEGRAGLTRPCCTVLSAHSQRQSGVTEAEEKKQTETSLSPSKEIVKVGDGSCEGTLAVAIVVDLGGLRAWLHALSCDILSLLALSLDRKNERSDWPPSSKFLSSAVVARANAHAVAPRRSLRWAWQVGVMPDHTCS</sequence>
<evidence type="ECO:0000256" key="1">
    <source>
        <dbReference type="SAM" id="MobiDB-lite"/>
    </source>
</evidence>
<organism evidence="2 3">
    <name type="scientific">Lasiosphaeria ovina</name>
    <dbReference type="NCBI Taxonomy" id="92902"/>
    <lineage>
        <taxon>Eukaryota</taxon>
        <taxon>Fungi</taxon>
        <taxon>Dikarya</taxon>
        <taxon>Ascomycota</taxon>
        <taxon>Pezizomycotina</taxon>
        <taxon>Sordariomycetes</taxon>
        <taxon>Sordariomycetidae</taxon>
        <taxon>Sordariales</taxon>
        <taxon>Lasiosphaeriaceae</taxon>
        <taxon>Lasiosphaeria</taxon>
    </lineage>
</organism>
<keyword evidence="3" id="KW-1185">Reference proteome</keyword>
<accession>A0AAE0NAS2</accession>
<feature type="compositionally biased region" description="Basic and acidic residues" evidence="1">
    <location>
        <begin position="68"/>
        <end position="82"/>
    </location>
</feature>
<evidence type="ECO:0000313" key="2">
    <source>
        <dbReference type="EMBL" id="KAK3376545.1"/>
    </source>
</evidence>
<feature type="compositionally biased region" description="Polar residues" evidence="1">
    <location>
        <begin position="1"/>
        <end position="12"/>
    </location>
</feature>
<dbReference type="Proteomes" id="UP001287356">
    <property type="component" value="Unassembled WGS sequence"/>
</dbReference>
<protein>
    <submittedName>
        <fullName evidence="2">Uncharacterized protein</fullName>
    </submittedName>
</protein>
<feature type="region of interest" description="Disordered" evidence="1">
    <location>
        <begin position="96"/>
        <end position="115"/>
    </location>
</feature>
<gene>
    <name evidence="2" type="ORF">B0T24DRAFT_221936</name>
</gene>
<reference evidence="2" key="2">
    <citation type="submission" date="2023-06" db="EMBL/GenBank/DDBJ databases">
        <authorList>
            <consortium name="Lawrence Berkeley National Laboratory"/>
            <person name="Haridas S."/>
            <person name="Hensen N."/>
            <person name="Bonometti L."/>
            <person name="Westerberg I."/>
            <person name="Brannstrom I.O."/>
            <person name="Guillou S."/>
            <person name="Cros-Aarteil S."/>
            <person name="Calhoun S."/>
            <person name="Kuo A."/>
            <person name="Mondo S."/>
            <person name="Pangilinan J."/>
            <person name="Riley R."/>
            <person name="Labutti K."/>
            <person name="Andreopoulos B."/>
            <person name="Lipzen A."/>
            <person name="Chen C."/>
            <person name="Yanf M."/>
            <person name="Daum C."/>
            <person name="Ng V."/>
            <person name="Clum A."/>
            <person name="Steindorff A."/>
            <person name="Ohm R."/>
            <person name="Martin F."/>
            <person name="Silar P."/>
            <person name="Natvig D."/>
            <person name="Lalanne C."/>
            <person name="Gautier V."/>
            <person name="Ament-Velasquez S.L."/>
            <person name="Kruys A."/>
            <person name="Hutchinson M.I."/>
            <person name="Powell A.J."/>
            <person name="Barry K."/>
            <person name="Miller A.N."/>
            <person name="Grigoriev I.V."/>
            <person name="Debuchy R."/>
            <person name="Gladieux P."/>
            <person name="Thoren M.H."/>
            <person name="Johannesson H."/>
        </authorList>
    </citation>
    <scope>NUCLEOTIDE SEQUENCE</scope>
    <source>
        <strain evidence="2">CBS 958.72</strain>
    </source>
</reference>
<evidence type="ECO:0000313" key="3">
    <source>
        <dbReference type="Proteomes" id="UP001287356"/>
    </source>
</evidence>